<gene>
    <name evidence="7" type="ORF">CNQ84_03530</name>
</gene>
<keyword evidence="2 3" id="KW-0472">Membrane</keyword>
<reference evidence="7 8" key="1">
    <citation type="submission" date="2017-09" db="EMBL/GenBank/DDBJ databases">
        <title>Pseudomonas abyssi sp. nov. isolated from Abyssopelagic Water.</title>
        <authorList>
            <person name="Wei Y."/>
        </authorList>
    </citation>
    <scope>NUCLEOTIDE SEQUENCE [LARGE SCALE GENOMIC DNA]</scope>
    <source>
        <strain evidence="7 8">MT5</strain>
    </source>
</reference>
<dbReference type="InterPro" id="IPR006664">
    <property type="entry name" value="OMP_bac"/>
</dbReference>
<dbReference type="InterPro" id="IPR050330">
    <property type="entry name" value="Bact_OuterMem_StrucFunc"/>
</dbReference>
<evidence type="ECO:0000313" key="8">
    <source>
        <dbReference type="Proteomes" id="UP000242313"/>
    </source>
</evidence>
<accession>A0A2A3MLC1</accession>
<evidence type="ECO:0000256" key="2">
    <source>
        <dbReference type="ARBA" id="ARBA00023136"/>
    </source>
</evidence>
<comment type="caution">
    <text evidence="7">The sequence shown here is derived from an EMBL/GenBank/DDBJ whole genome shotgun (WGS) entry which is preliminary data.</text>
</comment>
<organism evidence="7 8">
    <name type="scientific">Pseudomonas abyssi</name>
    <dbReference type="NCBI Taxonomy" id="170540"/>
    <lineage>
        <taxon>Bacteria</taxon>
        <taxon>Pseudomonadati</taxon>
        <taxon>Pseudomonadota</taxon>
        <taxon>Gammaproteobacteria</taxon>
        <taxon>Pseudomonadales</taxon>
        <taxon>Pseudomonadaceae</taxon>
        <taxon>Pseudomonas</taxon>
    </lineage>
</organism>
<proteinExistence type="predicted"/>
<dbReference type="PANTHER" id="PTHR30329:SF20">
    <property type="entry name" value="EXPORTED PROTEIN"/>
    <property type="match status" value="1"/>
</dbReference>
<evidence type="ECO:0000256" key="4">
    <source>
        <dbReference type="SAM" id="MobiDB-lite"/>
    </source>
</evidence>
<dbReference type="SUPFAM" id="SSF103088">
    <property type="entry name" value="OmpA-like"/>
    <property type="match status" value="1"/>
</dbReference>
<dbReference type="PANTHER" id="PTHR30329">
    <property type="entry name" value="STATOR ELEMENT OF FLAGELLAR MOTOR COMPLEX"/>
    <property type="match status" value="1"/>
</dbReference>
<dbReference type="InterPro" id="IPR036737">
    <property type="entry name" value="OmpA-like_sf"/>
</dbReference>
<evidence type="ECO:0000256" key="1">
    <source>
        <dbReference type="ARBA" id="ARBA00004442"/>
    </source>
</evidence>
<keyword evidence="8" id="KW-1185">Reference proteome</keyword>
<dbReference type="Gene3D" id="3.30.1330.60">
    <property type="entry name" value="OmpA-like domain"/>
    <property type="match status" value="1"/>
</dbReference>
<feature type="domain" description="OmpA-like" evidence="6">
    <location>
        <begin position="97"/>
        <end position="214"/>
    </location>
</feature>
<sequence length="223" mass="24172">MTYGRSQTHKPMLICAAVIRLRFNQAAFCSRCIYGLTIMKLISAFSLLGCLFLAGCASKEPAPVPPPTPEATPWAQLHMAELTAIALEEKYEIENNGEEIRLIIPVNGNFHPKRTLLLPSGLVPLSRVAKVLRGATDSNIQVTGHSDSLGDDNLNQQLSMERAQAVASVLQLGGVSRHNMQLRSEGEAAPRADNSTVEGRELNRRVVINITPRNPASSIALAP</sequence>
<comment type="subcellular location">
    <subcellularLocation>
        <location evidence="1">Cell outer membrane</location>
    </subcellularLocation>
</comment>
<dbReference type="AlphaFoldDB" id="A0A2A3MLC1"/>
<dbReference type="CDD" id="cd07185">
    <property type="entry name" value="OmpA_C-like"/>
    <property type="match status" value="1"/>
</dbReference>
<dbReference type="GO" id="GO:0009279">
    <property type="term" value="C:cell outer membrane"/>
    <property type="evidence" value="ECO:0007669"/>
    <property type="project" value="UniProtKB-SubCell"/>
</dbReference>
<dbReference type="Proteomes" id="UP000242313">
    <property type="component" value="Unassembled WGS sequence"/>
</dbReference>
<dbReference type="Pfam" id="PF00691">
    <property type="entry name" value="OmpA"/>
    <property type="match status" value="1"/>
</dbReference>
<feature type="transmembrane region" description="Helical" evidence="5">
    <location>
        <begin position="32"/>
        <end position="54"/>
    </location>
</feature>
<protein>
    <recommendedName>
        <fullName evidence="6">OmpA-like domain-containing protein</fullName>
    </recommendedName>
</protein>
<evidence type="ECO:0000259" key="6">
    <source>
        <dbReference type="PROSITE" id="PS51123"/>
    </source>
</evidence>
<feature type="region of interest" description="Disordered" evidence="4">
    <location>
        <begin position="181"/>
        <end position="200"/>
    </location>
</feature>
<evidence type="ECO:0000313" key="7">
    <source>
        <dbReference type="EMBL" id="PBK05583.1"/>
    </source>
</evidence>
<dbReference type="PROSITE" id="PS51123">
    <property type="entry name" value="OMPA_2"/>
    <property type="match status" value="1"/>
</dbReference>
<evidence type="ECO:0000256" key="3">
    <source>
        <dbReference type="PROSITE-ProRule" id="PRU00473"/>
    </source>
</evidence>
<dbReference type="PRINTS" id="PR01021">
    <property type="entry name" value="OMPADOMAIN"/>
</dbReference>
<keyword evidence="5" id="KW-1133">Transmembrane helix</keyword>
<dbReference type="InterPro" id="IPR006665">
    <property type="entry name" value="OmpA-like"/>
</dbReference>
<dbReference type="EMBL" id="NTMR01000003">
    <property type="protein sequence ID" value="PBK05583.1"/>
    <property type="molecule type" value="Genomic_DNA"/>
</dbReference>
<evidence type="ECO:0000256" key="5">
    <source>
        <dbReference type="SAM" id="Phobius"/>
    </source>
</evidence>
<keyword evidence="5" id="KW-0812">Transmembrane</keyword>
<name>A0A2A3MLC1_9PSED</name>